<gene>
    <name evidence="2" type="ORF">QTP70_014433</name>
</gene>
<feature type="non-terminal residue" evidence="2">
    <location>
        <position position="1"/>
    </location>
</feature>
<dbReference type="Gene3D" id="1.10.3580.10">
    <property type="entry name" value="ATP12 ATPase"/>
    <property type="match status" value="1"/>
</dbReference>
<dbReference type="InterPro" id="IPR011419">
    <property type="entry name" value="ATP12_ATP_synth-F1-assembly"/>
</dbReference>
<dbReference type="InterPro" id="IPR038717">
    <property type="entry name" value="Tc1-like_DDE_dom"/>
</dbReference>
<keyword evidence="3" id="KW-1185">Reference proteome</keyword>
<dbReference type="PANTHER" id="PTHR21013">
    <property type="entry name" value="ATP SYNTHASE MITOCHONDRIAL F1 COMPLEX ASSEMBLY FACTOR 2/ATP12 PROTEIN, MITOCHONDRIAL PRECURSOR"/>
    <property type="match status" value="1"/>
</dbReference>
<reference evidence="2" key="1">
    <citation type="submission" date="2023-06" db="EMBL/GenBank/DDBJ databases">
        <title>Male Hemibagrus guttatus genome.</title>
        <authorList>
            <person name="Bian C."/>
        </authorList>
    </citation>
    <scope>NUCLEOTIDE SEQUENCE</scope>
    <source>
        <strain evidence="2">Male_cb2023</strain>
        <tissue evidence="2">Muscle</tissue>
    </source>
</reference>
<dbReference type="Proteomes" id="UP001274896">
    <property type="component" value="Unassembled WGS sequence"/>
</dbReference>
<dbReference type="Pfam" id="PF13358">
    <property type="entry name" value="DDE_3"/>
    <property type="match status" value="1"/>
</dbReference>
<proteinExistence type="predicted"/>
<dbReference type="SUPFAM" id="SSF160909">
    <property type="entry name" value="ATP12-like"/>
    <property type="match status" value="1"/>
</dbReference>
<evidence type="ECO:0000313" key="2">
    <source>
        <dbReference type="EMBL" id="KAK3529048.1"/>
    </source>
</evidence>
<dbReference type="PANTHER" id="PTHR21013:SF10">
    <property type="entry name" value="ATP SYNTHASE MITOCHONDRIAL F1 COMPLEX ASSEMBLY FACTOR 2"/>
    <property type="match status" value="1"/>
</dbReference>
<dbReference type="Pfam" id="PF07542">
    <property type="entry name" value="ATP12"/>
    <property type="match status" value="1"/>
</dbReference>
<organism evidence="2 3">
    <name type="scientific">Hemibagrus guttatus</name>
    <dbReference type="NCBI Taxonomy" id="175788"/>
    <lineage>
        <taxon>Eukaryota</taxon>
        <taxon>Metazoa</taxon>
        <taxon>Chordata</taxon>
        <taxon>Craniata</taxon>
        <taxon>Vertebrata</taxon>
        <taxon>Euteleostomi</taxon>
        <taxon>Actinopterygii</taxon>
        <taxon>Neopterygii</taxon>
        <taxon>Teleostei</taxon>
        <taxon>Ostariophysi</taxon>
        <taxon>Siluriformes</taxon>
        <taxon>Bagridae</taxon>
        <taxon>Hemibagrus</taxon>
    </lineage>
</organism>
<feature type="non-terminal residue" evidence="2">
    <location>
        <position position="317"/>
    </location>
</feature>
<evidence type="ECO:0000259" key="1">
    <source>
        <dbReference type="Pfam" id="PF13358"/>
    </source>
</evidence>
<feature type="domain" description="Tc1-like transposase DDE" evidence="1">
    <location>
        <begin position="77"/>
        <end position="161"/>
    </location>
</feature>
<dbReference type="AlphaFoldDB" id="A0AAE0QQF4"/>
<evidence type="ECO:0000313" key="3">
    <source>
        <dbReference type="Proteomes" id="UP001274896"/>
    </source>
</evidence>
<sequence>IVQLGETAMLQSLCKFHRQCVGALLPFSARVLTLEAIHSSAFVQRANYGSAAAERKKFYQDVSISQCEGVGLGPLVPVKGTLNASAYQDILDNFMLPTLWGQFGDGPFLFQCDCTPVHKARSIKTWMSEFGMEELDWPAQSPDLNPIEHLWDELEWRLQARPSRPTSVPDLTNVLLEEWYETTLCNTAIDNPTQRNKDQVISAVLKFLETDTICYRVEEPPGLVELQNNEWDPVMNWIEKRYNVVIGSSSSIMGPQIPEETKETFRQHLKSYNLWSLTGLEYVISQLKSLTLSFGVIDRHLTVEHAVLLSRLEEEYQ</sequence>
<comment type="caution">
    <text evidence="2">The sequence shown here is derived from an EMBL/GenBank/DDBJ whole genome shotgun (WGS) entry which is preliminary data.</text>
</comment>
<dbReference type="GO" id="GO:0033615">
    <property type="term" value="P:mitochondrial proton-transporting ATP synthase complex assembly"/>
    <property type="evidence" value="ECO:0007669"/>
    <property type="project" value="TreeGrafter"/>
</dbReference>
<accession>A0AAE0QQF4</accession>
<dbReference type="EMBL" id="JAUCMX010000012">
    <property type="protein sequence ID" value="KAK3529048.1"/>
    <property type="molecule type" value="Genomic_DNA"/>
</dbReference>
<dbReference type="InterPro" id="IPR023335">
    <property type="entry name" value="ATP12_ortho_dom_sf"/>
</dbReference>
<name>A0AAE0QQF4_9TELE</name>
<dbReference type="GO" id="GO:0005739">
    <property type="term" value="C:mitochondrion"/>
    <property type="evidence" value="ECO:0007669"/>
    <property type="project" value="TreeGrafter"/>
</dbReference>
<protein>
    <recommendedName>
        <fullName evidence="1">Tc1-like transposase DDE domain-containing protein</fullName>
    </recommendedName>
</protein>